<dbReference type="InterPro" id="IPR036047">
    <property type="entry name" value="F-box-like_dom_sf"/>
</dbReference>
<dbReference type="CDD" id="cd21546">
    <property type="entry name" value="SPOC_FPA-like"/>
    <property type="match status" value="1"/>
</dbReference>
<feature type="domain" description="F-box" evidence="1">
    <location>
        <begin position="178"/>
        <end position="224"/>
    </location>
</feature>
<dbReference type="Pfam" id="PF12937">
    <property type="entry name" value="F-box-like"/>
    <property type="match status" value="1"/>
</dbReference>
<proteinExistence type="predicted"/>
<reference evidence="2 3" key="1">
    <citation type="submission" date="2022-07" db="EMBL/GenBank/DDBJ databases">
        <title>Genome-wide signatures of adaptation to extreme environments.</title>
        <authorList>
            <person name="Cho C.H."/>
            <person name="Yoon H.S."/>
        </authorList>
    </citation>
    <scope>NUCLEOTIDE SEQUENCE [LARGE SCALE GENOMIC DNA]</scope>
    <source>
        <strain evidence="2 3">DBV 063 E5</strain>
    </source>
</reference>
<dbReference type="Gene3D" id="1.20.1280.50">
    <property type="match status" value="1"/>
</dbReference>
<organism evidence="2 3">
    <name type="scientific">Cyanidium caldarium</name>
    <name type="common">Red alga</name>
    <dbReference type="NCBI Taxonomy" id="2771"/>
    <lineage>
        <taxon>Eukaryota</taxon>
        <taxon>Rhodophyta</taxon>
        <taxon>Bangiophyceae</taxon>
        <taxon>Cyanidiales</taxon>
        <taxon>Cyanidiaceae</taxon>
        <taxon>Cyanidium</taxon>
    </lineage>
</organism>
<dbReference type="PANTHER" id="PTHR12874:SF9">
    <property type="entry name" value="F-BOX ONLY PROTEIN 48"/>
    <property type="match status" value="1"/>
</dbReference>
<dbReference type="EMBL" id="JANCYW010000008">
    <property type="protein sequence ID" value="KAK4536290.1"/>
    <property type="molecule type" value="Genomic_DNA"/>
</dbReference>
<keyword evidence="3" id="KW-1185">Reference proteome</keyword>
<dbReference type="GO" id="GO:0019005">
    <property type="term" value="C:SCF ubiquitin ligase complex"/>
    <property type="evidence" value="ECO:0007669"/>
    <property type="project" value="TreeGrafter"/>
</dbReference>
<comment type="caution">
    <text evidence="2">The sequence shown here is derived from an EMBL/GenBank/DDBJ whole genome shotgun (WGS) entry which is preliminary data.</text>
</comment>
<dbReference type="SUPFAM" id="SSF100939">
    <property type="entry name" value="SPOC domain-like"/>
    <property type="match status" value="1"/>
</dbReference>
<dbReference type="AlphaFoldDB" id="A0AAV9IVZ5"/>
<dbReference type="GO" id="GO:0005737">
    <property type="term" value="C:cytoplasm"/>
    <property type="evidence" value="ECO:0007669"/>
    <property type="project" value="TreeGrafter"/>
</dbReference>
<dbReference type="InterPro" id="IPR012921">
    <property type="entry name" value="SPOC_C"/>
</dbReference>
<dbReference type="PANTHER" id="PTHR12874">
    <property type="entry name" value="F-BOX ONLY PROTEIN 48-RELATED"/>
    <property type="match status" value="1"/>
</dbReference>
<dbReference type="SMART" id="SM00256">
    <property type="entry name" value="FBOX"/>
    <property type="match status" value="1"/>
</dbReference>
<sequence>MEHGGDAGAEHPDSVPYLLCELRHLIAYVEDKPALHDGSASFMRDYLRTLLARTQPRNGWDEWALAGGAGHGLMAGTAALGLDGRPGSAAATAATAHLEIESVDAADDLVLVEPMDASVNLSASSHGALRSGTDNAAAAAAAAVTSTDPATTAIRALRPAPLPPPPRPTTSYVHGNRPVTINDLPDDLIRRLFVFMSGPQLGRVRGVCRKWRDFASDEKLWQRLCLENWRALDKDEQLWDLLLRRQQAHEGGGDIDDESPSKRLPPEARWRTIYPAIRNVPQWSCRLQKTGRFICRLVAHQIGGPLMDEENMPYVLIVERRFNLSHLEAFVLREAAVFYFEPERKDDEEGYQGFIDYLIQRTRAGLALDEDRRIIFIPPCDYSQHTLKYAGSGLLGVVQHAYPPLAS</sequence>
<gene>
    <name evidence="2" type="ORF">CDCA_CDCA08G2315</name>
</gene>
<evidence type="ECO:0000259" key="1">
    <source>
        <dbReference type="PROSITE" id="PS50181"/>
    </source>
</evidence>
<accession>A0AAV9IVZ5</accession>
<name>A0AAV9IVZ5_CYACA</name>
<dbReference type="GO" id="GO:0031146">
    <property type="term" value="P:SCF-dependent proteasomal ubiquitin-dependent protein catabolic process"/>
    <property type="evidence" value="ECO:0007669"/>
    <property type="project" value="TreeGrafter"/>
</dbReference>
<evidence type="ECO:0000313" key="3">
    <source>
        <dbReference type="Proteomes" id="UP001301350"/>
    </source>
</evidence>
<dbReference type="InterPro" id="IPR016194">
    <property type="entry name" value="SPOC-like_C_dom_sf"/>
</dbReference>
<evidence type="ECO:0000313" key="2">
    <source>
        <dbReference type="EMBL" id="KAK4536290.1"/>
    </source>
</evidence>
<dbReference type="PROSITE" id="PS50181">
    <property type="entry name" value="FBOX"/>
    <property type="match status" value="1"/>
</dbReference>
<dbReference type="SUPFAM" id="SSF81383">
    <property type="entry name" value="F-box domain"/>
    <property type="match status" value="1"/>
</dbReference>
<dbReference type="Proteomes" id="UP001301350">
    <property type="component" value="Unassembled WGS sequence"/>
</dbReference>
<dbReference type="Pfam" id="PF07744">
    <property type="entry name" value="SPOC"/>
    <property type="match status" value="1"/>
</dbReference>
<dbReference type="InterPro" id="IPR001810">
    <property type="entry name" value="F-box_dom"/>
</dbReference>
<protein>
    <recommendedName>
        <fullName evidence="1">F-box domain-containing protein</fullName>
    </recommendedName>
</protein>